<dbReference type="InterPro" id="IPR000015">
    <property type="entry name" value="Fimb_usher"/>
</dbReference>
<accession>A0ABX4TWZ4</accession>
<dbReference type="InterPro" id="IPR025949">
    <property type="entry name" value="PapC-like_C"/>
</dbReference>
<dbReference type="InterPro" id="IPR042186">
    <property type="entry name" value="FimD_plug_dom"/>
</dbReference>
<evidence type="ECO:0000313" key="3">
    <source>
        <dbReference type="Proteomes" id="UP000234744"/>
    </source>
</evidence>
<comment type="caution">
    <text evidence="2">The sequence shown here is derived from an EMBL/GenBank/DDBJ whole genome shotgun (WGS) entry which is preliminary data.</text>
</comment>
<reference evidence="2 3" key="1">
    <citation type="submission" date="2017-12" db="EMBL/GenBank/DDBJ databases">
        <title>Detection of the carbapenemase gene blaVIM-5 in members of the Pseudomonas putida group isolated from polluted Nigerian wetlands.</title>
        <authorList>
            <person name="Adelowo O."/>
            <person name="Vollmers J."/>
            <person name="Maeusezahl I."/>
            <person name="Kaster A.-K."/>
            <person name="Mueller J.A."/>
        </authorList>
    </citation>
    <scope>NUCLEOTIDE SEQUENCE [LARGE SCALE GENOMIC DNA]</scope>
    <source>
        <strain evidence="2 3">MR69</strain>
    </source>
</reference>
<dbReference type="InterPro" id="IPR043142">
    <property type="entry name" value="PapC-like_C_sf"/>
</dbReference>
<keyword evidence="3" id="KW-1185">Reference proteome</keyword>
<dbReference type="PANTHER" id="PTHR30451:SF5">
    <property type="entry name" value="SLR0019 PROTEIN"/>
    <property type="match status" value="1"/>
</dbReference>
<dbReference type="Gene3D" id="2.60.40.2610">
    <property type="entry name" value="Outer membrane usher protein FimD, plug domain"/>
    <property type="match status" value="1"/>
</dbReference>
<dbReference type="PANTHER" id="PTHR30451">
    <property type="entry name" value="OUTER MEMBRANE USHER PROTEIN"/>
    <property type="match status" value="1"/>
</dbReference>
<protein>
    <recommendedName>
        <fullName evidence="1">PapC-like C-terminal domain-containing protein</fullName>
    </recommendedName>
</protein>
<gene>
    <name evidence="2" type="ORF">CXG47_26475</name>
</gene>
<evidence type="ECO:0000313" key="2">
    <source>
        <dbReference type="EMBL" id="PLV08158.1"/>
    </source>
</evidence>
<sequence length="427" mass="46304">MFFQIARRHPLAPDFLIKQQKPLIAAEYRGDGVNRKGQRTGVCDNTIEPIHFISDFLGAVQQHCYRGFHEKIVLGNLILPTLWLTNRHSVPVQRQYLWKTRHRVGLLPDGHVDPQRPANLFATQALDTSNHASRSFGLSLNLPLDFRRQQQASFDLRHENGHYSERASLNGGLLDSRLSYNTALTNDNQGRKSAALSMAYQGSQASIGMGYTEASDYRSLSLNASGAVLLHDEGVAFGSHLGETMALVHVPGVPGVGVQNTPAARTNAEGYALIPYLRPYRLNNLVLQTDDLSPEVVIGNASQQVVPRRGAVMKASFNAEHVSRLVLTLLQANGAPVPFGAQVVDADGVTLGVVGQAGQALVSARRAGHQQIQVIWGGAGDDVCQLSIDPQALEQDGGYRLKTLNCPLPQAGASAALPDEKPQETLL</sequence>
<organism evidence="2 3">
    <name type="scientific">Pseudomonas plecoglossicida</name>
    <dbReference type="NCBI Taxonomy" id="70775"/>
    <lineage>
        <taxon>Bacteria</taxon>
        <taxon>Pseudomonadati</taxon>
        <taxon>Pseudomonadota</taxon>
        <taxon>Gammaproteobacteria</taxon>
        <taxon>Pseudomonadales</taxon>
        <taxon>Pseudomonadaceae</taxon>
        <taxon>Pseudomonas</taxon>
    </lineage>
</organism>
<dbReference type="Gene3D" id="2.60.40.2070">
    <property type="match status" value="1"/>
</dbReference>
<name>A0ABX4TWZ4_PSEDL</name>
<dbReference type="Pfam" id="PF00577">
    <property type="entry name" value="Usher"/>
    <property type="match status" value="1"/>
</dbReference>
<dbReference type="Pfam" id="PF13953">
    <property type="entry name" value="PapC_C"/>
    <property type="match status" value="1"/>
</dbReference>
<proteinExistence type="predicted"/>
<dbReference type="EMBL" id="PJCJ01000030">
    <property type="protein sequence ID" value="PLV08158.1"/>
    <property type="molecule type" value="Genomic_DNA"/>
</dbReference>
<feature type="domain" description="PapC-like C-terminal" evidence="1">
    <location>
        <begin position="327"/>
        <end position="389"/>
    </location>
</feature>
<dbReference type="Proteomes" id="UP000234744">
    <property type="component" value="Unassembled WGS sequence"/>
</dbReference>
<evidence type="ECO:0000259" key="1">
    <source>
        <dbReference type="Pfam" id="PF13953"/>
    </source>
</evidence>